<evidence type="ECO:0000313" key="5">
    <source>
        <dbReference type="RefSeq" id="XP_034234926.1"/>
    </source>
</evidence>
<dbReference type="Pfam" id="PF00888">
    <property type="entry name" value="Cullin"/>
    <property type="match status" value="1"/>
</dbReference>
<dbReference type="GeneID" id="117641553"/>
<protein>
    <submittedName>
        <fullName evidence="5">CDK2-associated and cullin domain-containing protein 1-like</fullName>
    </submittedName>
</protein>
<dbReference type="Proteomes" id="UP000515158">
    <property type="component" value="Unplaced"/>
</dbReference>
<feature type="domain" description="Cullin N-terminal" evidence="3">
    <location>
        <begin position="25"/>
        <end position="223"/>
    </location>
</feature>
<reference evidence="5" key="1">
    <citation type="submission" date="2025-08" db="UniProtKB">
        <authorList>
            <consortium name="RefSeq"/>
        </authorList>
    </citation>
    <scope>IDENTIFICATION</scope>
    <source>
        <tissue evidence="5">Total insect</tissue>
    </source>
</reference>
<dbReference type="InterPro" id="IPR001373">
    <property type="entry name" value="Cullin_N"/>
</dbReference>
<dbReference type="Gene3D" id="1.20.1310.10">
    <property type="entry name" value="Cullin Repeats"/>
    <property type="match status" value="1"/>
</dbReference>
<evidence type="ECO:0000259" key="3">
    <source>
        <dbReference type="Pfam" id="PF00888"/>
    </source>
</evidence>
<dbReference type="InterPro" id="IPR042652">
    <property type="entry name" value="CACUL1"/>
</dbReference>
<comment type="similarity">
    <text evidence="1">Belongs to the cullin family.</text>
</comment>
<dbReference type="OrthoDB" id="8172509at2759"/>
<dbReference type="PANTHER" id="PTHR46636">
    <property type="entry name" value="CDK2-ASSOCIATED AND CULLIN DOMAIN-CONTAINING PROTEIN 1"/>
    <property type="match status" value="1"/>
</dbReference>
<proteinExistence type="inferred from homology"/>
<dbReference type="AlphaFoldDB" id="A0A6P8YEQ7"/>
<dbReference type="InterPro" id="IPR016159">
    <property type="entry name" value="Cullin_repeat-like_dom_sf"/>
</dbReference>
<evidence type="ECO:0000256" key="2">
    <source>
        <dbReference type="SAM" id="MobiDB-lite"/>
    </source>
</evidence>
<keyword evidence="4" id="KW-1185">Reference proteome</keyword>
<dbReference type="GO" id="GO:0019901">
    <property type="term" value="F:protein kinase binding"/>
    <property type="evidence" value="ECO:0007669"/>
    <property type="project" value="TreeGrafter"/>
</dbReference>
<dbReference type="KEGG" id="tpal:117641553"/>
<name>A0A6P8YEQ7_THRPL</name>
<dbReference type="GO" id="GO:0000082">
    <property type="term" value="P:G1/S transition of mitotic cell cycle"/>
    <property type="evidence" value="ECO:0007669"/>
    <property type="project" value="TreeGrafter"/>
</dbReference>
<dbReference type="RefSeq" id="XP_034234926.1">
    <property type="nucleotide sequence ID" value="XM_034379035.1"/>
</dbReference>
<dbReference type="PANTHER" id="PTHR46636:SF1">
    <property type="entry name" value="CDK2-ASSOCIATED AND CULLIN DOMAIN-CONTAINING PROTEIN 1"/>
    <property type="match status" value="1"/>
</dbReference>
<dbReference type="SUPFAM" id="SSF74788">
    <property type="entry name" value="Cullin repeat-like"/>
    <property type="match status" value="1"/>
</dbReference>
<sequence>MGEQCAMEVDSRQQDAESEYARDFWTPLNNTIEAFLHPSSQTSPISFQDTFTLVYKCVGEGHSDRLHSDLMQTVSKYLKNLHVELLQCLTSDNEATQGQGIIQMIHMFDCALSDYIKAVKGISASFSYLGKYFAQKKNYKTLEDELTLMFCSEIAEHFIHDILSCVERSPPFTLEPALLSRLFHNLQTVSREDYGALYSKLFARFVTDALPRMHEHDLDSHIAEVHELQAQMRRESDQFKLSSAEGGSERNPALKRPAEDCD</sequence>
<evidence type="ECO:0000313" key="4">
    <source>
        <dbReference type="Proteomes" id="UP000515158"/>
    </source>
</evidence>
<feature type="region of interest" description="Disordered" evidence="2">
    <location>
        <begin position="234"/>
        <end position="262"/>
    </location>
</feature>
<dbReference type="InParanoid" id="A0A6P8YEQ7"/>
<gene>
    <name evidence="5" type="primary">LOC117641553</name>
</gene>
<organism evidence="5">
    <name type="scientific">Thrips palmi</name>
    <name type="common">Melon thrips</name>
    <dbReference type="NCBI Taxonomy" id="161013"/>
    <lineage>
        <taxon>Eukaryota</taxon>
        <taxon>Metazoa</taxon>
        <taxon>Ecdysozoa</taxon>
        <taxon>Arthropoda</taxon>
        <taxon>Hexapoda</taxon>
        <taxon>Insecta</taxon>
        <taxon>Pterygota</taxon>
        <taxon>Neoptera</taxon>
        <taxon>Paraneoptera</taxon>
        <taxon>Thysanoptera</taxon>
        <taxon>Terebrantia</taxon>
        <taxon>Thripoidea</taxon>
        <taxon>Thripidae</taxon>
        <taxon>Thrips</taxon>
    </lineage>
</organism>
<evidence type="ECO:0000256" key="1">
    <source>
        <dbReference type="ARBA" id="ARBA00006019"/>
    </source>
</evidence>
<accession>A0A6P8YEQ7</accession>